<dbReference type="PANTHER" id="PTHR11552">
    <property type="entry name" value="GLUCOSE-METHANOL-CHOLINE GMC OXIDOREDUCTASE"/>
    <property type="match status" value="1"/>
</dbReference>
<dbReference type="RefSeq" id="WP_175196838.1">
    <property type="nucleotide sequence ID" value="NZ_CADIKL010000026.1"/>
</dbReference>
<keyword evidence="8" id="KW-0560">Oxidoreductase</keyword>
<dbReference type="GO" id="GO:0008812">
    <property type="term" value="F:choline dehydrogenase activity"/>
    <property type="evidence" value="ECO:0007669"/>
    <property type="project" value="TreeGrafter"/>
</dbReference>
<organism evidence="8 9">
    <name type="scientific">Paraburkholderia caffeinitolerans</name>
    <dbReference type="NCBI Taxonomy" id="1723730"/>
    <lineage>
        <taxon>Bacteria</taxon>
        <taxon>Pseudomonadati</taxon>
        <taxon>Pseudomonadota</taxon>
        <taxon>Betaproteobacteria</taxon>
        <taxon>Burkholderiales</taxon>
        <taxon>Burkholderiaceae</taxon>
        <taxon>Paraburkholderia</taxon>
    </lineage>
</organism>
<evidence type="ECO:0000256" key="4">
    <source>
        <dbReference type="ARBA" id="ARBA00022827"/>
    </source>
</evidence>
<keyword evidence="9" id="KW-1185">Reference proteome</keyword>
<accession>A0A6J5GCH1</accession>
<keyword evidence="3 5" id="KW-0285">Flavoprotein</keyword>
<dbReference type="InterPro" id="IPR036188">
    <property type="entry name" value="FAD/NAD-bd_sf"/>
</dbReference>
<dbReference type="PROSITE" id="PS00624">
    <property type="entry name" value="GMC_OXRED_2"/>
    <property type="match status" value="1"/>
</dbReference>
<dbReference type="GO" id="GO:0050660">
    <property type="term" value="F:flavin adenine dinucleotide binding"/>
    <property type="evidence" value="ECO:0007669"/>
    <property type="project" value="InterPro"/>
</dbReference>
<dbReference type="Proteomes" id="UP000494119">
    <property type="component" value="Unassembled WGS sequence"/>
</dbReference>
<gene>
    <name evidence="8" type="primary">alkJ_4</name>
    <name evidence="8" type="ORF">LMG28688_04587</name>
</gene>
<evidence type="ECO:0000313" key="9">
    <source>
        <dbReference type="Proteomes" id="UP000494119"/>
    </source>
</evidence>
<dbReference type="InterPro" id="IPR007867">
    <property type="entry name" value="GMC_OxRtase_C"/>
</dbReference>
<dbReference type="SUPFAM" id="SSF54373">
    <property type="entry name" value="FAD-linked reductases, C-terminal domain"/>
    <property type="match status" value="1"/>
</dbReference>
<dbReference type="Gene3D" id="3.50.50.60">
    <property type="entry name" value="FAD/NAD(P)-binding domain"/>
    <property type="match status" value="1"/>
</dbReference>
<evidence type="ECO:0000256" key="1">
    <source>
        <dbReference type="ARBA" id="ARBA00001974"/>
    </source>
</evidence>
<dbReference type="Pfam" id="PF00732">
    <property type="entry name" value="GMC_oxred_N"/>
    <property type="match status" value="1"/>
</dbReference>
<dbReference type="PROSITE" id="PS00623">
    <property type="entry name" value="GMC_OXRED_1"/>
    <property type="match status" value="1"/>
</dbReference>
<sequence>MNAIEFDYVIVGAGSAGSVLAARLAGHEDAQVCLIESGSPDDSFLVNCPAALAAVVPRRGKYNWAFETTPQSGLLGRRGYQPRGRGLGGSSLINAMIYTRGHRSDYDDWAALGNRGWGYDDVLSYFIRAENYEGGGDAWHGTGGPLNVASLRDPNPAAKAFVAAAQQAGYARNDDFNGATQEGFGLYHVTQRGGNRHSTGKAYLRPAMSCSNLTVQTNTRALKVVMDGRRAVGVHCRGASGDFTIRSRREVIICAGAFQTPQLLMLSGIGPVEELRRHGIEIRVGLEGVGRNLQDHIDYIALYQTHDNSVFGVTLRQALRLPRMAREWRRDGRGALTTNFSEAGGFARTRKDLERPDIQFHFLVGISDDHGRHRYPGRYGVSCHVCVLRPKSVGRLTLAGADPMLPPVIDPNFLGAQEDVQTLIDGYRITQTIMGQPAFARYALRDMHPVPNSEAALEKQIRSRADSIYHPIGTCRMGSDAFAVVDDNLRVHGVAGLRVVDASVMPTLIGGNTNAPTIMIAEKAVDLIRQGDIA</sequence>
<comment type="similarity">
    <text evidence="2 5">Belongs to the GMC oxidoreductase family.</text>
</comment>
<dbReference type="AlphaFoldDB" id="A0A6J5GCH1"/>
<dbReference type="Pfam" id="PF05199">
    <property type="entry name" value="GMC_oxred_C"/>
    <property type="match status" value="1"/>
</dbReference>
<evidence type="ECO:0000256" key="3">
    <source>
        <dbReference type="ARBA" id="ARBA00022630"/>
    </source>
</evidence>
<dbReference type="SUPFAM" id="SSF51905">
    <property type="entry name" value="FAD/NAD(P)-binding domain"/>
    <property type="match status" value="1"/>
</dbReference>
<protein>
    <submittedName>
        <fullName evidence="8">Alcohol dehydrogenase [acceptor]</fullName>
        <ecNumber evidence="8">1.1.99.-</ecNumber>
    </submittedName>
</protein>
<evidence type="ECO:0000313" key="8">
    <source>
        <dbReference type="EMBL" id="CAB3797697.1"/>
    </source>
</evidence>
<dbReference type="Gene3D" id="3.30.560.10">
    <property type="entry name" value="Glucose Oxidase, domain 3"/>
    <property type="match status" value="1"/>
</dbReference>
<evidence type="ECO:0000256" key="2">
    <source>
        <dbReference type="ARBA" id="ARBA00010790"/>
    </source>
</evidence>
<evidence type="ECO:0000259" key="6">
    <source>
        <dbReference type="PROSITE" id="PS00623"/>
    </source>
</evidence>
<proteinExistence type="inferred from homology"/>
<feature type="domain" description="Glucose-methanol-choline oxidoreductase N-terminal" evidence="7">
    <location>
        <begin position="256"/>
        <end position="270"/>
    </location>
</feature>
<dbReference type="GO" id="GO:0019285">
    <property type="term" value="P:glycine betaine biosynthetic process from choline"/>
    <property type="evidence" value="ECO:0007669"/>
    <property type="project" value="TreeGrafter"/>
</dbReference>
<dbReference type="EC" id="1.1.99.-" evidence="8"/>
<comment type="cofactor">
    <cofactor evidence="1">
        <name>FAD</name>
        <dbReference type="ChEBI" id="CHEBI:57692"/>
    </cofactor>
</comment>
<dbReference type="EMBL" id="CADIKL010000026">
    <property type="protein sequence ID" value="CAB3797697.1"/>
    <property type="molecule type" value="Genomic_DNA"/>
</dbReference>
<name>A0A6J5GCH1_9BURK</name>
<dbReference type="PIRSF" id="PIRSF000137">
    <property type="entry name" value="Alcohol_oxidase"/>
    <property type="match status" value="1"/>
</dbReference>
<keyword evidence="4 5" id="KW-0274">FAD</keyword>
<reference evidence="8 9" key="1">
    <citation type="submission" date="2020-04" db="EMBL/GenBank/DDBJ databases">
        <authorList>
            <person name="De Canck E."/>
        </authorList>
    </citation>
    <scope>NUCLEOTIDE SEQUENCE [LARGE SCALE GENOMIC DNA]</scope>
    <source>
        <strain evidence="8 9">LMG 28688</strain>
    </source>
</reference>
<feature type="domain" description="Glucose-methanol-choline oxidoreductase N-terminal" evidence="6">
    <location>
        <begin position="84"/>
        <end position="107"/>
    </location>
</feature>
<evidence type="ECO:0000256" key="5">
    <source>
        <dbReference type="RuleBase" id="RU003968"/>
    </source>
</evidence>
<dbReference type="GO" id="GO:0016020">
    <property type="term" value="C:membrane"/>
    <property type="evidence" value="ECO:0007669"/>
    <property type="project" value="TreeGrafter"/>
</dbReference>
<dbReference type="InterPro" id="IPR012132">
    <property type="entry name" value="GMC_OxRdtase"/>
</dbReference>
<dbReference type="PANTHER" id="PTHR11552:SF147">
    <property type="entry name" value="CHOLINE DEHYDROGENASE, MITOCHONDRIAL"/>
    <property type="match status" value="1"/>
</dbReference>
<evidence type="ECO:0000259" key="7">
    <source>
        <dbReference type="PROSITE" id="PS00624"/>
    </source>
</evidence>
<dbReference type="InterPro" id="IPR000172">
    <property type="entry name" value="GMC_OxRdtase_N"/>
</dbReference>